<sequence length="247" mass="26976">MSDPAVALMILTYEPAGETPRGTAERVLRASLDLMRYSGPLNVHIADDGSDAFHRERLCEIAGGYGQVGTVGVTNAERRGYGASYNLASQAVHTGADVLIVLEDDWLLTRDLDLDPLVETLVENRTQEPHDPHYIGMIRLGYIGFTQDLRGGLVHTPAGIMLRLDPKSAEPHVPAGHARIETVEYERAVGPWTEGLPPGQTEFDWCKREPARRGVAWPLDYGPASMTAQSLFAHIGARELGEVEPDG</sequence>
<protein>
    <recommendedName>
        <fullName evidence="2">Glycosyltransferase 2-like domain-containing protein</fullName>
    </recommendedName>
</protein>
<dbReference type="InterPro" id="IPR029044">
    <property type="entry name" value="Nucleotide-diphossugar_trans"/>
</dbReference>
<gene>
    <name evidence="1" type="ORF">LCGC14_1292780</name>
</gene>
<dbReference type="AlphaFoldDB" id="A0A0F9N8E4"/>
<proteinExistence type="predicted"/>
<comment type="caution">
    <text evidence="1">The sequence shown here is derived from an EMBL/GenBank/DDBJ whole genome shotgun (WGS) entry which is preliminary data.</text>
</comment>
<organism evidence="1">
    <name type="scientific">marine sediment metagenome</name>
    <dbReference type="NCBI Taxonomy" id="412755"/>
    <lineage>
        <taxon>unclassified sequences</taxon>
        <taxon>metagenomes</taxon>
        <taxon>ecological metagenomes</taxon>
    </lineage>
</organism>
<evidence type="ECO:0000313" key="1">
    <source>
        <dbReference type="EMBL" id="KKM85065.1"/>
    </source>
</evidence>
<reference evidence="1" key="1">
    <citation type="journal article" date="2015" name="Nature">
        <title>Complex archaea that bridge the gap between prokaryotes and eukaryotes.</title>
        <authorList>
            <person name="Spang A."/>
            <person name="Saw J.H."/>
            <person name="Jorgensen S.L."/>
            <person name="Zaremba-Niedzwiedzka K."/>
            <person name="Martijn J."/>
            <person name="Lind A.E."/>
            <person name="van Eijk R."/>
            <person name="Schleper C."/>
            <person name="Guy L."/>
            <person name="Ettema T.J."/>
        </authorList>
    </citation>
    <scope>NUCLEOTIDE SEQUENCE</scope>
</reference>
<accession>A0A0F9N8E4</accession>
<dbReference type="EMBL" id="LAZR01007468">
    <property type="protein sequence ID" value="KKM85065.1"/>
    <property type="molecule type" value="Genomic_DNA"/>
</dbReference>
<evidence type="ECO:0008006" key="2">
    <source>
        <dbReference type="Google" id="ProtNLM"/>
    </source>
</evidence>
<dbReference type="SUPFAM" id="SSF53448">
    <property type="entry name" value="Nucleotide-diphospho-sugar transferases"/>
    <property type="match status" value="1"/>
</dbReference>
<name>A0A0F9N8E4_9ZZZZ</name>